<dbReference type="AlphaFoldDB" id="A0A194WA19"/>
<name>A0A194WA19_CYTMA</name>
<feature type="domain" description="RRM" evidence="4">
    <location>
        <begin position="166"/>
        <end position="253"/>
    </location>
</feature>
<dbReference type="OrthoDB" id="272703at2759"/>
<dbReference type="SMART" id="SM00360">
    <property type="entry name" value="RRM"/>
    <property type="match status" value="2"/>
</dbReference>
<dbReference type="Pfam" id="PF00076">
    <property type="entry name" value="RRM_1"/>
    <property type="match status" value="2"/>
</dbReference>
<dbReference type="PROSITE" id="PS50102">
    <property type="entry name" value="RRM"/>
    <property type="match status" value="2"/>
</dbReference>
<evidence type="ECO:0000313" key="6">
    <source>
        <dbReference type="Proteomes" id="UP000078559"/>
    </source>
</evidence>
<organism evidence="5 6">
    <name type="scientific">Cytospora mali</name>
    <name type="common">Apple Valsa canker fungus</name>
    <name type="synonym">Valsa mali</name>
    <dbReference type="NCBI Taxonomy" id="578113"/>
    <lineage>
        <taxon>Eukaryota</taxon>
        <taxon>Fungi</taxon>
        <taxon>Dikarya</taxon>
        <taxon>Ascomycota</taxon>
        <taxon>Pezizomycotina</taxon>
        <taxon>Sordariomycetes</taxon>
        <taxon>Sordariomycetidae</taxon>
        <taxon>Diaporthales</taxon>
        <taxon>Cytosporaceae</taxon>
        <taxon>Cytospora</taxon>
    </lineage>
</organism>
<evidence type="ECO:0000313" key="5">
    <source>
        <dbReference type="EMBL" id="KUI73299.1"/>
    </source>
</evidence>
<gene>
    <name evidence="5" type="ORF">VM1G_09139</name>
</gene>
<evidence type="ECO:0000259" key="4">
    <source>
        <dbReference type="PROSITE" id="PS50102"/>
    </source>
</evidence>
<keyword evidence="1 2" id="KW-0694">RNA-binding</keyword>
<dbReference type="PANTHER" id="PTHR21245">
    <property type="entry name" value="HETEROGENEOUS NUCLEAR RIBONUCLEOPROTEIN"/>
    <property type="match status" value="1"/>
</dbReference>
<dbReference type="InterPro" id="IPR000504">
    <property type="entry name" value="RRM_dom"/>
</dbReference>
<feature type="region of interest" description="Disordered" evidence="3">
    <location>
        <begin position="1"/>
        <end position="22"/>
    </location>
</feature>
<dbReference type="Proteomes" id="UP000078559">
    <property type="component" value="Chromosome 10"/>
</dbReference>
<dbReference type="Gene3D" id="3.30.70.330">
    <property type="match status" value="2"/>
</dbReference>
<reference evidence="5" key="1">
    <citation type="submission" date="2014-12" db="EMBL/GenBank/DDBJ databases">
        <title>Genome Sequence of Valsa Canker Pathogens Uncovers a Specific Adaption of Colonization on Woody Bark.</title>
        <authorList>
            <person name="Yin Z."/>
            <person name="Liu H."/>
            <person name="Gao X."/>
            <person name="Li Z."/>
            <person name="Song N."/>
            <person name="Ke X."/>
            <person name="Dai Q."/>
            <person name="Wu Y."/>
            <person name="Sun Y."/>
            <person name="Xu J.-R."/>
            <person name="Kang Z.K."/>
            <person name="Wang L."/>
            <person name="Huang L."/>
        </authorList>
    </citation>
    <scope>NUCLEOTIDE SEQUENCE [LARGE SCALE GENOMIC DNA]</scope>
    <source>
        <strain evidence="5">03-8</strain>
    </source>
</reference>
<keyword evidence="6" id="KW-1185">Reference proteome</keyword>
<dbReference type="InterPro" id="IPR035979">
    <property type="entry name" value="RBD_domain_sf"/>
</dbReference>
<evidence type="ECO:0000256" key="2">
    <source>
        <dbReference type="PROSITE-ProRule" id="PRU00176"/>
    </source>
</evidence>
<proteinExistence type="predicted"/>
<feature type="compositionally biased region" description="Polar residues" evidence="3">
    <location>
        <begin position="1"/>
        <end position="10"/>
    </location>
</feature>
<feature type="compositionally biased region" description="Basic and acidic residues" evidence="3">
    <location>
        <begin position="13"/>
        <end position="22"/>
    </location>
</feature>
<evidence type="ECO:0000256" key="1">
    <source>
        <dbReference type="ARBA" id="ARBA00022884"/>
    </source>
</evidence>
<dbReference type="SUPFAM" id="SSF54928">
    <property type="entry name" value="RNA-binding domain, RBD"/>
    <property type="match status" value="1"/>
</dbReference>
<dbReference type="CDD" id="cd00590">
    <property type="entry name" value="RRM_SF"/>
    <property type="match status" value="1"/>
</dbReference>
<dbReference type="EMBL" id="CM003107">
    <property type="protein sequence ID" value="KUI73299.1"/>
    <property type="molecule type" value="Genomic_DNA"/>
</dbReference>
<evidence type="ECO:0000256" key="3">
    <source>
        <dbReference type="SAM" id="MobiDB-lite"/>
    </source>
</evidence>
<dbReference type="GO" id="GO:0003723">
    <property type="term" value="F:RNA binding"/>
    <property type="evidence" value="ECO:0007669"/>
    <property type="project" value="UniProtKB-UniRule"/>
</dbReference>
<sequence>MVETTSTGQQRHIKGETKNGDVMENDKGRRIYLGNLLYRVKPYEIEEMLNANGFEGQVEGIHISIDAVTGRNPGYCFIDFKAREDAERALASLAGVMIQHRPVKTGPCQPKGAERRWKSDDYKPTFQRWGDWKGSRAMGRAGAQPEQGPYEALGHMDDVKRSKSPARAYVGGLGKMINQEENDKEIRGYFEGFELVAISKRITPRQDMTSKPGGHHYCFVDFESSEEAQLAISTVNGKGVSGGGRLRLQMAGPTTYAIAVTDSTVLRSQSKPGSIKGWLAV</sequence>
<accession>A0A194WA19</accession>
<dbReference type="SMR" id="A0A194WA19"/>
<feature type="domain" description="RRM" evidence="4">
    <location>
        <begin position="29"/>
        <end position="110"/>
    </location>
</feature>
<dbReference type="InterPro" id="IPR012677">
    <property type="entry name" value="Nucleotide-bd_a/b_plait_sf"/>
</dbReference>
<protein>
    <submittedName>
        <fullName evidence="5">Polyadenylate-binding protein RBP45</fullName>
    </submittedName>
</protein>